<reference evidence="2 3" key="1">
    <citation type="journal article" date="2010" name="Plant Cell">
        <title>The Chlorella variabilis NC64A genome reveals adaptation to photosymbiosis, coevolution with viruses, and cryptic sex.</title>
        <authorList>
            <person name="Blanc G."/>
            <person name="Duncan G."/>
            <person name="Agarkova I."/>
            <person name="Borodovsky M."/>
            <person name="Gurnon J."/>
            <person name="Kuo A."/>
            <person name="Lindquist E."/>
            <person name="Lucas S."/>
            <person name="Pangilinan J."/>
            <person name="Polle J."/>
            <person name="Salamov A."/>
            <person name="Terry A."/>
            <person name="Yamada T."/>
            <person name="Dunigan D.D."/>
            <person name="Grigoriev I.V."/>
            <person name="Claverie J.M."/>
            <person name="Van Etten J.L."/>
        </authorList>
    </citation>
    <scope>NUCLEOTIDE SEQUENCE [LARGE SCALE GENOMIC DNA]</scope>
    <source>
        <strain evidence="2 3">NC64A</strain>
    </source>
</reference>
<proteinExistence type="predicted"/>
<sequence>GSGQGAALQPDRHLAPPQCRASPRPALPQYPPLGARPRRPQAPTAANRCPFRAASRTCAPAPRRRAPRRQWQCRRTRDRRLHPRIQGRARVQDNHAARRARGGGHGAGDVPGAGPPGPPARRPRLHLPLRQPGARGGGALHAHRPGRQGDAGQHGRQHDLQPGRAQRRQRRLGHARPRPQRRRRRRRLWRRHRELPRGGLHVCRRPHDLGRAGQPRGARAAPAARRHTRGDRPRAAAHVAAAAGAQGPAAAVQQADTQGEAAAAARAAAACAQITGGLLPAVRRSPASPWPNRWGPCPLNQPLNQPLATILSYRALPLSHVSPTHECPAPRGNQTRGLPSHLISILATPNICCSVQVS</sequence>
<feature type="compositionally biased region" description="Basic residues" evidence="1">
    <location>
        <begin position="62"/>
        <end position="87"/>
    </location>
</feature>
<evidence type="ECO:0000313" key="2">
    <source>
        <dbReference type="EMBL" id="EFN50640.1"/>
    </source>
</evidence>
<keyword evidence="3" id="KW-1185">Reference proteome</keyword>
<protein>
    <submittedName>
        <fullName evidence="2">Expressed protein</fullName>
    </submittedName>
</protein>
<feature type="compositionally biased region" description="Low complexity" evidence="1">
    <location>
        <begin position="41"/>
        <end position="61"/>
    </location>
</feature>
<dbReference type="AlphaFoldDB" id="E1ZU56"/>
<gene>
    <name evidence="2" type="ORF">CHLNCDRAFT_59472</name>
</gene>
<accession>E1ZU56</accession>
<dbReference type="EMBL" id="GL433902">
    <property type="protein sequence ID" value="EFN50640.1"/>
    <property type="molecule type" value="Genomic_DNA"/>
</dbReference>
<dbReference type="KEGG" id="cvr:CHLNCDRAFT_59472"/>
<feature type="compositionally biased region" description="Low complexity" evidence="1">
    <location>
        <begin position="211"/>
        <end position="223"/>
    </location>
</feature>
<organism evidence="3">
    <name type="scientific">Chlorella variabilis</name>
    <name type="common">Green alga</name>
    <dbReference type="NCBI Taxonomy" id="554065"/>
    <lineage>
        <taxon>Eukaryota</taxon>
        <taxon>Viridiplantae</taxon>
        <taxon>Chlorophyta</taxon>
        <taxon>core chlorophytes</taxon>
        <taxon>Trebouxiophyceae</taxon>
        <taxon>Chlorellales</taxon>
        <taxon>Chlorellaceae</taxon>
        <taxon>Chlorella clade</taxon>
        <taxon>Chlorella</taxon>
    </lineage>
</organism>
<evidence type="ECO:0000313" key="3">
    <source>
        <dbReference type="Proteomes" id="UP000008141"/>
    </source>
</evidence>
<dbReference type="Proteomes" id="UP000008141">
    <property type="component" value="Unassembled WGS sequence"/>
</dbReference>
<dbReference type="InParanoid" id="E1ZU56"/>
<dbReference type="RefSeq" id="XP_005842760.1">
    <property type="nucleotide sequence ID" value="XM_005842702.1"/>
</dbReference>
<feature type="non-terminal residue" evidence="2">
    <location>
        <position position="1"/>
    </location>
</feature>
<feature type="compositionally biased region" description="Basic residues" evidence="1">
    <location>
        <begin position="165"/>
        <end position="194"/>
    </location>
</feature>
<feature type="region of interest" description="Disordered" evidence="1">
    <location>
        <begin position="1"/>
        <end position="235"/>
    </location>
</feature>
<evidence type="ECO:0000256" key="1">
    <source>
        <dbReference type="SAM" id="MobiDB-lite"/>
    </source>
</evidence>
<dbReference type="OMA" id="HECPAPR"/>
<name>E1ZU56_CHLVA</name>
<dbReference type="GeneID" id="17350073"/>